<keyword evidence="2" id="KW-1185">Reference proteome</keyword>
<accession>A0A1M6D254</accession>
<dbReference type="OrthoDB" id="1177023at2"/>
<organism evidence="1 2">
    <name type="scientific">Pseudozobellia thermophila</name>
    <dbReference type="NCBI Taxonomy" id="192903"/>
    <lineage>
        <taxon>Bacteria</taxon>
        <taxon>Pseudomonadati</taxon>
        <taxon>Bacteroidota</taxon>
        <taxon>Flavobacteriia</taxon>
        <taxon>Flavobacteriales</taxon>
        <taxon>Flavobacteriaceae</taxon>
        <taxon>Pseudozobellia</taxon>
    </lineage>
</organism>
<dbReference type="EMBL" id="FQYU01000001">
    <property type="protein sequence ID" value="SHI67330.1"/>
    <property type="molecule type" value="Genomic_DNA"/>
</dbReference>
<dbReference type="STRING" id="192903.SAMN04488513_101956"/>
<dbReference type="AlphaFoldDB" id="A0A1M6D254"/>
<name>A0A1M6D254_9FLAO</name>
<proteinExistence type="predicted"/>
<protein>
    <submittedName>
        <fullName evidence="1">Uncharacterized protein</fullName>
    </submittedName>
</protein>
<dbReference type="Proteomes" id="UP000184543">
    <property type="component" value="Unassembled WGS sequence"/>
</dbReference>
<reference evidence="2" key="1">
    <citation type="submission" date="2016-11" db="EMBL/GenBank/DDBJ databases">
        <authorList>
            <person name="Varghese N."/>
            <person name="Submissions S."/>
        </authorList>
    </citation>
    <scope>NUCLEOTIDE SEQUENCE [LARGE SCALE GENOMIC DNA]</scope>
    <source>
        <strain evidence="2">DSM 19858</strain>
    </source>
</reference>
<evidence type="ECO:0000313" key="1">
    <source>
        <dbReference type="EMBL" id="SHI67330.1"/>
    </source>
</evidence>
<evidence type="ECO:0000313" key="2">
    <source>
        <dbReference type="Proteomes" id="UP000184543"/>
    </source>
</evidence>
<sequence>MLGCSTDMYHHDLTLDEALDGEEQVAGNVIACAASNEDDGLVSVFFYQRDGASNVKYYETESADVDKDDFENYYRIDLSATDVFNGYLKKFEVAAFEEKWVIVTFEEAGKVHLSNPIRLKHETRPTEYLPQNVYVDDGEPGSPVFTWDDGTYTDSEIYFQVVSDAQGNLLSGTYTLENRFQFYNLDNVVLNITEQPPSALKSSSAYTFTLLAVSADNWVNLYSEIDFRAK</sequence>
<gene>
    <name evidence="1" type="ORF">SAMN04488513_101956</name>
</gene>